<dbReference type="InterPro" id="IPR013766">
    <property type="entry name" value="Thioredoxin_domain"/>
</dbReference>
<comment type="function">
    <text evidence="1">Thiol-specific peroxidase that catalyzes the reduction of hydrogen peroxide and organic hydroperoxides to water and alcohols, respectively. Plays a role in cell protection against oxidative stress by detoxifying peroxides and as sensor of hydrogen peroxide-mediated signaling events.</text>
</comment>
<evidence type="ECO:0000256" key="6">
    <source>
        <dbReference type="ARBA" id="ARBA00023157"/>
    </source>
</evidence>
<dbReference type="GO" id="GO:0045454">
    <property type="term" value="P:cell redox homeostasis"/>
    <property type="evidence" value="ECO:0007669"/>
    <property type="project" value="TreeGrafter"/>
</dbReference>
<evidence type="ECO:0000259" key="12">
    <source>
        <dbReference type="PROSITE" id="PS51352"/>
    </source>
</evidence>
<dbReference type="GO" id="GO:0008379">
    <property type="term" value="F:thioredoxin peroxidase activity"/>
    <property type="evidence" value="ECO:0007669"/>
    <property type="project" value="TreeGrafter"/>
</dbReference>
<dbReference type="AlphaFoldDB" id="A0A810L1L5"/>
<dbReference type="GO" id="GO:0034599">
    <property type="term" value="P:cellular response to oxidative stress"/>
    <property type="evidence" value="ECO:0007669"/>
    <property type="project" value="TreeGrafter"/>
</dbReference>
<sequence length="163" mass="17387">MPRPPAVGAAAPDFELPGIVLSTSPAPEIRRGTYRLSERPARPLLLAFYPGDDTPVCTRQLCSYSAGLDGFASVGTDVWAISRQDLDSHESFASGRGIELPLLSDLDGTVTAAYGIAVPGLGLRRSVFLVDVAGIVRWRHVGLVGLSFPSREDLLAAVRSLDR</sequence>
<name>A0A810L1L5_9ACTN</name>
<dbReference type="Gene3D" id="3.40.30.10">
    <property type="entry name" value="Glutaredoxin"/>
    <property type="match status" value="1"/>
</dbReference>
<dbReference type="CDD" id="cd03017">
    <property type="entry name" value="PRX_BCP"/>
    <property type="match status" value="1"/>
</dbReference>
<evidence type="ECO:0000256" key="5">
    <source>
        <dbReference type="ARBA" id="ARBA00023002"/>
    </source>
</evidence>
<keyword evidence="14" id="KW-1185">Reference proteome</keyword>
<dbReference type="Proteomes" id="UP000680750">
    <property type="component" value="Chromosome"/>
</dbReference>
<feature type="domain" description="Thioredoxin" evidence="12">
    <location>
        <begin position="5"/>
        <end position="163"/>
    </location>
</feature>
<keyword evidence="3" id="KW-0575">Peroxidase</keyword>
<dbReference type="OrthoDB" id="9809746at2"/>
<comment type="similarity">
    <text evidence="9">Belongs to the peroxiredoxin family. BCP/PrxQ subfamily.</text>
</comment>
<dbReference type="PANTHER" id="PTHR42801">
    <property type="entry name" value="THIOREDOXIN-DEPENDENT PEROXIDE REDUCTASE"/>
    <property type="match status" value="1"/>
</dbReference>
<dbReference type="PROSITE" id="PS51352">
    <property type="entry name" value="THIOREDOXIN_2"/>
    <property type="match status" value="1"/>
</dbReference>
<evidence type="ECO:0000256" key="4">
    <source>
        <dbReference type="ARBA" id="ARBA00022862"/>
    </source>
</evidence>
<dbReference type="InterPro" id="IPR036249">
    <property type="entry name" value="Thioredoxin-like_sf"/>
</dbReference>
<dbReference type="PANTHER" id="PTHR42801:SF4">
    <property type="entry name" value="AHPC_TSA FAMILY PROTEIN"/>
    <property type="match status" value="1"/>
</dbReference>
<dbReference type="SUPFAM" id="SSF52833">
    <property type="entry name" value="Thioredoxin-like"/>
    <property type="match status" value="1"/>
</dbReference>
<evidence type="ECO:0000313" key="14">
    <source>
        <dbReference type="Proteomes" id="UP000680750"/>
    </source>
</evidence>
<dbReference type="EMBL" id="AP023354">
    <property type="protein sequence ID" value="BCJ29303.1"/>
    <property type="molecule type" value="Genomic_DNA"/>
</dbReference>
<evidence type="ECO:0000256" key="8">
    <source>
        <dbReference type="ARBA" id="ARBA00032824"/>
    </source>
</evidence>
<keyword evidence="6" id="KW-1015">Disulfide bond</keyword>
<dbReference type="InterPro" id="IPR000866">
    <property type="entry name" value="AhpC/TSA"/>
</dbReference>
<gene>
    <name evidence="13" type="ORF">Asera_34110</name>
</gene>
<evidence type="ECO:0000313" key="13">
    <source>
        <dbReference type="EMBL" id="BCJ29303.1"/>
    </source>
</evidence>
<evidence type="ECO:0000256" key="11">
    <source>
        <dbReference type="ARBA" id="ARBA00049091"/>
    </source>
</evidence>
<protein>
    <recommendedName>
        <fullName evidence="2">thioredoxin-dependent peroxiredoxin</fullName>
        <ecNumber evidence="2">1.11.1.24</ecNumber>
    </recommendedName>
    <alternativeName>
        <fullName evidence="10">Bacterioferritin comigratory protein</fullName>
    </alternativeName>
    <alternativeName>
        <fullName evidence="8">Thioredoxin peroxidase</fullName>
    </alternativeName>
</protein>
<organism evidence="13 14">
    <name type="scientific">Actinocatenispora sera</name>
    <dbReference type="NCBI Taxonomy" id="390989"/>
    <lineage>
        <taxon>Bacteria</taxon>
        <taxon>Bacillati</taxon>
        <taxon>Actinomycetota</taxon>
        <taxon>Actinomycetes</taxon>
        <taxon>Micromonosporales</taxon>
        <taxon>Micromonosporaceae</taxon>
        <taxon>Actinocatenispora</taxon>
    </lineage>
</organism>
<evidence type="ECO:0000256" key="2">
    <source>
        <dbReference type="ARBA" id="ARBA00013017"/>
    </source>
</evidence>
<evidence type="ECO:0000256" key="3">
    <source>
        <dbReference type="ARBA" id="ARBA00022559"/>
    </source>
</evidence>
<dbReference type="InterPro" id="IPR050924">
    <property type="entry name" value="Peroxiredoxin_BCP/PrxQ"/>
</dbReference>
<dbReference type="Pfam" id="PF00578">
    <property type="entry name" value="AhpC-TSA"/>
    <property type="match status" value="1"/>
</dbReference>
<evidence type="ECO:0000256" key="1">
    <source>
        <dbReference type="ARBA" id="ARBA00003330"/>
    </source>
</evidence>
<evidence type="ECO:0000256" key="7">
    <source>
        <dbReference type="ARBA" id="ARBA00023284"/>
    </source>
</evidence>
<dbReference type="RefSeq" id="WP_030449794.1">
    <property type="nucleotide sequence ID" value="NZ_AP023354.1"/>
</dbReference>
<keyword evidence="5" id="KW-0560">Oxidoreductase</keyword>
<dbReference type="KEGG" id="aser:Asera_34110"/>
<evidence type="ECO:0000256" key="9">
    <source>
        <dbReference type="ARBA" id="ARBA00038489"/>
    </source>
</evidence>
<dbReference type="EC" id="1.11.1.24" evidence="2"/>
<keyword evidence="7" id="KW-0676">Redox-active center</keyword>
<accession>A0A810L1L5</accession>
<evidence type="ECO:0000256" key="10">
    <source>
        <dbReference type="ARBA" id="ARBA00041373"/>
    </source>
</evidence>
<proteinExistence type="inferred from homology"/>
<comment type="catalytic activity">
    <reaction evidence="11">
        <text>a hydroperoxide + [thioredoxin]-dithiol = an alcohol + [thioredoxin]-disulfide + H2O</text>
        <dbReference type="Rhea" id="RHEA:62620"/>
        <dbReference type="Rhea" id="RHEA-COMP:10698"/>
        <dbReference type="Rhea" id="RHEA-COMP:10700"/>
        <dbReference type="ChEBI" id="CHEBI:15377"/>
        <dbReference type="ChEBI" id="CHEBI:29950"/>
        <dbReference type="ChEBI" id="CHEBI:30879"/>
        <dbReference type="ChEBI" id="CHEBI:35924"/>
        <dbReference type="ChEBI" id="CHEBI:50058"/>
        <dbReference type="EC" id="1.11.1.24"/>
    </reaction>
</comment>
<reference evidence="13" key="1">
    <citation type="submission" date="2020-08" db="EMBL/GenBank/DDBJ databases">
        <title>Whole genome shotgun sequence of Actinocatenispora sera NBRC 101916.</title>
        <authorList>
            <person name="Komaki H."/>
            <person name="Tamura T."/>
        </authorList>
    </citation>
    <scope>NUCLEOTIDE SEQUENCE</scope>
    <source>
        <strain evidence="13">NBRC 101916</strain>
    </source>
</reference>
<dbReference type="GO" id="GO:0005737">
    <property type="term" value="C:cytoplasm"/>
    <property type="evidence" value="ECO:0007669"/>
    <property type="project" value="TreeGrafter"/>
</dbReference>
<keyword evidence="4" id="KW-0049">Antioxidant</keyword>